<accession>A0A3A4BV63</accession>
<proteinExistence type="predicted"/>
<dbReference type="AlphaFoldDB" id="A0A3A4BV63"/>
<dbReference type="Proteomes" id="UP000265768">
    <property type="component" value="Unassembled WGS sequence"/>
</dbReference>
<dbReference type="EMBL" id="QZEY01000001">
    <property type="protein sequence ID" value="RJL35478.1"/>
    <property type="molecule type" value="Genomic_DNA"/>
</dbReference>
<gene>
    <name evidence="1" type="ORF">D5H75_01315</name>
</gene>
<name>A0A3A4BV63_9ACTN</name>
<sequence>MEYGRPSGADPLPPDLATLLESSIHLSIHKRPAGAGRLSGTLTISPERCSFDLALVRATPNEIVVREVAPGKGTCPAASTLTVQAQVDGTLRIPFAEALTATLRRRSG</sequence>
<evidence type="ECO:0000313" key="1">
    <source>
        <dbReference type="EMBL" id="RJL35478.1"/>
    </source>
</evidence>
<organism evidence="1 2">
    <name type="scientific">Bailinhaonella thermotolerans</name>
    <dbReference type="NCBI Taxonomy" id="1070861"/>
    <lineage>
        <taxon>Bacteria</taxon>
        <taxon>Bacillati</taxon>
        <taxon>Actinomycetota</taxon>
        <taxon>Actinomycetes</taxon>
        <taxon>Streptosporangiales</taxon>
        <taxon>Streptosporangiaceae</taxon>
        <taxon>Bailinhaonella</taxon>
    </lineage>
</organism>
<comment type="caution">
    <text evidence="1">The sequence shown here is derived from an EMBL/GenBank/DDBJ whole genome shotgun (WGS) entry which is preliminary data.</text>
</comment>
<evidence type="ECO:0000313" key="2">
    <source>
        <dbReference type="Proteomes" id="UP000265768"/>
    </source>
</evidence>
<keyword evidence="2" id="KW-1185">Reference proteome</keyword>
<reference evidence="1 2" key="1">
    <citation type="submission" date="2018-09" db="EMBL/GenBank/DDBJ databases">
        <title>YIM 75507 draft genome.</title>
        <authorList>
            <person name="Tang S."/>
            <person name="Feng Y."/>
        </authorList>
    </citation>
    <scope>NUCLEOTIDE SEQUENCE [LARGE SCALE GENOMIC DNA]</scope>
    <source>
        <strain evidence="1 2">YIM 75507</strain>
    </source>
</reference>
<protein>
    <submittedName>
        <fullName evidence="1">Uncharacterized protein</fullName>
    </submittedName>
</protein>